<proteinExistence type="predicted"/>
<reference evidence="2 3" key="1">
    <citation type="submission" date="2018-09" db="EMBL/GenBank/DDBJ databases">
        <authorList>
            <person name="Zhu H."/>
        </authorList>
    </citation>
    <scope>NUCLEOTIDE SEQUENCE [LARGE SCALE GENOMIC DNA]</scope>
    <source>
        <strain evidence="2 3">K2R01-6</strain>
    </source>
</reference>
<comment type="caution">
    <text evidence="2">The sequence shown here is derived from an EMBL/GenBank/DDBJ whole genome shotgun (WGS) entry which is preliminary data.</text>
</comment>
<gene>
    <name evidence="2" type="ORF">D3876_06610</name>
</gene>
<organism evidence="2 3">
    <name type="scientific">Sphingomonas cavernae</name>
    <dbReference type="NCBI Taxonomy" id="2320861"/>
    <lineage>
        <taxon>Bacteria</taxon>
        <taxon>Pseudomonadati</taxon>
        <taxon>Pseudomonadota</taxon>
        <taxon>Alphaproteobacteria</taxon>
        <taxon>Sphingomonadales</taxon>
        <taxon>Sphingomonadaceae</taxon>
        <taxon>Sphingomonas</taxon>
    </lineage>
</organism>
<accession>A0A418WRP9</accession>
<dbReference type="EMBL" id="QYUM01000002">
    <property type="protein sequence ID" value="RJF93938.1"/>
    <property type="molecule type" value="Genomic_DNA"/>
</dbReference>
<evidence type="ECO:0000313" key="3">
    <source>
        <dbReference type="Proteomes" id="UP000286100"/>
    </source>
</evidence>
<feature type="compositionally biased region" description="Basic and acidic residues" evidence="1">
    <location>
        <begin position="88"/>
        <end position="102"/>
    </location>
</feature>
<dbReference type="AlphaFoldDB" id="A0A418WRP9"/>
<protein>
    <submittedName>
        <fullName evidence="2">Uncharacterized protein</fullName>
    </submittedName>
</protein>
<dbReference type="Proteomes" id="UP000286100">
    <property type="component" value="Unassembled WGS sequence"/>
</dbReference>
<evidence type="ECO:0000313" key="2">
    <source>
        <dbReference type="EMBL" id="RJF93938.1"/>
    </source>
</evidence>
<keyword evidence="3" id="KW-1185">Reference proteome</keyword>
<name>A0A418WRP9_9SPHN</name>
<sequence>MSSVETLSDLVERGTANADRPLFRGGNKVDCEINMGKAKNKPRGDAGTDKAIAGRLKRHPEDVDARLDAALDESMDASDPPALTRARGPRDSSKAPDADTKR</sequence>
<feature type="region of interest" description="Disordered" evidence="1">
    <location>
        <begin position="1"/>
        <end position="102"/>
    </location>
</feature>
<evidence type="ECO:0000256" key="1">
    <source>
        <dbReference type="SAM" id="MobiDB-lite"/>
    </source>
</evidence>
<feature type="compositionally biased region" description="Basic and acidic residues" evidence="1">
    <location>
        <begin position="59"/>
        <end position="69"/>
    </location>
</feature>